<dbReference type="Proteomes" id="UP000019494">
    <property type="component" value="Unassembled WGS sequence"/>
</dbReference>
<keyword evidence="3" id="KW-1185">Reference proteome</keyword>
<accession>W9GI87</accession>
<evidence type="ECO:0000313" key="2">
    <source>
        <dbReference type="EMBL" id="EWT04882.1"/>
    </source>
</evidence>
<name>W9GI87_9MICO</name>
<protein>
    <submittedName>
        <fullName evidence="2">Lipoprotein</fullName>
    </submittedName>
</protein>
<dbReference type="PROSITE" id="PS51257">
    <property type="entry name" value="PROKAR_LIPOPROTEIN"/>
    <property type="match status" value="1"/>
</dbReference>
<reference evidence="3" key="1">
    <citation type="submission" date="2013-08" db="EMBL/GenBank/DDBJ databases">
        <title>Intrasporangium oryzae NRRL B-24470.</title>
        <authorList>
            <person name="Liu H."/>
            <person name="Wang G."/>
        </authorList>
    </citation>
    <scope>NUCLEOTIDE SEQUENCE [LARGE SCALE GENOMIC DNA]</scope>
    <source>
        <strain evidence="3">Q5-1</strain>
    </source>
</reference>
<sequence>MKRRLLPQTPVRRTVTALAAAAVVTVGTAGCQVFSPIQTDYPYAPADGIQANLGNVAIRDLVLVVNGSGEAMVSGGVVNESNQAVTVQFTPQQQGGSTSGSGTEVQLQPFEQVDLAQRGLQLSGVTTKAGALLPVSVKSNAAGTTLLDVPVVDSAGYYSTVTPAPAPSS</sequence>
<comment type="caution">
    <text evidence="2">The sequence shown here is derived from an EMBL/GenBank/DDBJ whole genome shotgun (WGS) entry which is preliminary data.</text>
</comment>
<dbReference type="EMBL" id="AWQS01000173">
    <property type="protein sequence ID" value="EWT04882.1"/>
    <property type="molecule type" value="Genomic_DNA"/>
</dbReference>
<organism evidence="2 3">
    <name type="scientific">Intrasporangium chromatireducens Q5-1</name>
    <dbReference type="NCBI Taxonomy" id="584657"/>
    <lineage>
        <taxon>Bacteria</taxon>
        <taxon>Bacillati</taxon>
        <taxon>Actinomycetota</taxon>
        <taxon>Actinomycetes</taxon>
        <taxon>Micrococcales</taxon>
        <taxon>Intrasporangiaceae</taxon>
        <taxon>Intrasporangium</taxon>
    </lineage>
</organism>
<dbReference type="AlphaFoldDB" id="W9GI87"/>
<dbReference type="RefSeq" id="WP_034719205.1">
    <property type="nucleotide sequence ID" value="NZ_AWQS01000173.1"/>
</dbReference>
<gene>
    <name evidence="2" type="ORF">N864_09095</name>
</gene>
<proteinExistence type="predicted"/>
<evidence type="ECO:0000256" key="1">
    <source>
        <dbReference type="SAM" id="SignalP"/>
    </source>
</evidence>
<feature type="signal peptide" evidence="1">
    <location>
        <begin position="1"/>
        <end position="19"/>
    </location>
</feature>
<evidence type="ECO:0000313" key="3">
    <source>
        <dbReference type="Proteomes" id="UP000019494"/>
    </source>
</evidence>
<keyword evidence="2" id="KW-0449">Lipoprotein</keyword>
<feature type="chain" id="PRO_5039571109" evidence="1">
    <location>
        <begin position="20"/>
        <end position="169"/>
    </location>
</feature>
<keyword evidence="1" id="KW-0732">Signal</keyword>